<dbReference type="Pfam" id="PF00528">
    <property type="entry name" value="BPD_transp_1"/>
    <property type="match status" value="1"/>
</dbReference>
<dbReference type="PANTHER" id="PTHR47314:SF1">
    <property type="entry name" value="MALTOSE_MALTODEXTRIN TRANSPORT SYSTEM PERMEASE PROTEIN MALF"/>
    <property type="match status" value="1"/>
</dbReference>
<evidence type="ECO:0000256" key="10">
    <source>
        <dbReference type="RuleBase" id="RU367050"/>
    </source>
</evidence>
<feature type="transmembrane region" description="Helical" evidence="9">
    <location>
        <begin position="46"/>
        <end position="69"/>
    </location>
</feature>
<comment type="function">
    <text evidence="10">Part of the ABC transporter complex MalEFGK involved in maltose/maltodextrin import. Probably responsible for the translocation of the substrate across the membrane.</text>
</comment>
<dbReference type="RefSeq" id="WP_151623424.1">
    <property type="nucleotide sequence ID" value="NZ_CP043028.1"/>
</dbReference>
<sequence>MGNLLKKIGNSFKDFGHAVAYGDIWVKLSLVIMGAGYFGRKQFVRGILMTLLEGGILASIFGVFAPYMAKLNTLGTVQREEVFDIVTMKKTVNNYDNSLLILLYGIIGVLVILAFIALYISNIKAVYRIQKMKEEGEHINTFLDDVASFKNERFHITLLTLPSIGVILINIIPILFMVCIAFTNYDENHQPPTYLFTWVGIKNFVNLFTTSQTITFGYAFVRVLAWTLIWAVLATATTFLGGILLAQFINHEHTYFKGMWRTLFVITIGIPQFVTLLLISKMFGDYGIVNTWCANIGLLDFFKNIGLLGQGAQCIPFLSQPGWAHVTIILVNIWVGIPYQMLVATGILMNIPSDQIESAKIDGANKFQIFWKITMPYVMFITGPSLIQSVIGNINNFNVIYLLTYNYTTTNMAMANSNAKEVDLLITWLFRLTNEYSNFKMASVIGIVTFIICAALSLLTFSRMIGGDKEGVYR</sequence>
<feature type="transmembrane region" description="Helical" evidence="9">
    <location>
        <begin position="158"/>
        <end position="183"/>
    </location>
</feature>
<dbReference type="PANTHER" id="PTHR47314">
    <property type="entry name" value="MALTOSE/MALTODEXTRIN TRANSPORT SYSTEM PERMEASE PROTEIN MALF"/>
    <property type="match status" value="1"/>
</dbReference>
<comment type="similarity">
    <text evidence="2 10">Belongs to the binding-protein-dependent transport system permease family. MalFG subfamily.</text>
</comment>
<keyword evidence="8 9" id="KW-0472">Membrane</keyword>
<evidence type="ECO:0000256" key="2">
    <source>
        <dbReference type="ARBA" id="ARBA00009047"/>
    </source>
</evidence>
<dbReference type="KEGG" id="pxv:FXF36_08915"/>
<dbReference type="InterPro" id="IPR035906">
    <property type="entry name" value="MetI-like_sf"/>
</dbReference>
<feature type="transmembrane region" description="Helical" evidence="9">
    <location>
        <begin position="441"/>
        <end position="461"/>
    </location>
</feature>
<evidence type="ECO:0000313" key="13">
    <source>
        <dbReference type="Proteomes" id="UP000327030"/>
    </source>
</evidence>
<feature type="transmembrane region" description="Helical" evidence="9">
    <location>
        <begin position="99"/>
        <end position="121"/>
    </location>
</feature>
<reference evidence="13" key="1">
    <citation type="submission" date="2019-08" db="EMBL/GenBank/DDBJ databases">
        <title>Complete Genome Sequence of the Polysaccharide-Degrading Rumen Bacterium Pseudobutyrivibrio xylanivorans MA3014.</title>
        <authorList>
            <person name="Palevich N."/>
            <person name="Maclean P.H."/>
            <person name="Kelly W.J."/>
            <person name="Leahy S.C."/>
            <person name="Rakonjac J."/>
            <person name="Attwood G.T."/>
        </authorList>
    </citation>
    <scope>NUCLEOTIDE SEQUENCE [LARGE SCALE GENOMIC DNA]</scope>
    <source>
        <strain evidence="13">MA3014</strain>
    </source>
</reference>
<keyword evidence="7 9" id="KW-1133">Transmembrane helix</keyword>
<dbReference type="Proteomes" id="UP000327030">
    <property type="component" value="Chromosome 1"/>
</dbReference>
<feature type="transmembrane region" description="Helical" evidence="9">
    <location>
        <begin position="369"/>
        <end position="391"/>
    </location>
</feature>
<feature type="transmembrane region" description="Helical" evidence="9">
    <location>
        <begin position="258"/>
        <end position="279"/>
    </location>
</feature>
<evidence type="ECO:0000256" key="3">
    <source>
        <dbReference type="ARBA" id="ARBA00022448"/>
    </source>
</evidence>
<keyword evidence="3 9" id="KW-0813">Transport</keyword>
<evidence type="ECO:0000259" key="11">
    <source>
        <dbReference type="PROSITE" id="PS50928"/>
    </source>
</evidence>
<keyword evidence="4 10" id="KW-1003">Cell membrane</keyword>
<evidence type="ECO:0000313" key="12">
    <source>
        <dbReference type="EMBL" id="QFJ54971.1"/>
    </source>
</evidence>
<feature type="transmembrane region" description="Helical" evidence="9">
    <location>
        <begin position="20"/>
        <end position="39"/>
    </location>
</feature>
<evidence type="ECO:0000256" key="1">
    <source>
        <dbReference type="ARBA" id="ARBA00004651"/>
    </source>
</evidence>
<evidence type="ECO:0000256" key="5">
    <source>
        <dbReference type="ARBA" id="ARBA00022597"/>
    </source>
</evidence>
<evidence type="ECO:0000256" key="4">
    <source>
        <dbReference type="ARBA" id="ARBA00022475"/>
    </source>
</evidence>
<keyword evidence="5 10" id="KW-0762">Sugar transport</keyword>
<dbReference type="CDD" id="cd06261">
    <property type="entry name" value="TM_PBP2"/>
    <property type="match status" value="1"/>
</dbReference>
<dbReference type="GO" id="GO:0015423">
    <property type="term" value="F:ABC-type maltose transporter activity"/>
    <property type="evidence" value="ECO:0007669"/>
    <property type="project" value="TreeGrafter"/>
</dbReference>
<name>A0A5P6VVF0_PSEXY</name>
<dbReference type="Gene3D" id="1.10.3720.10">
    <property type="entry name" value="MetI-like"/>
    <property type="match status" value="1"/>
</dbReference>
<protein>
    <recommendedName>
        <fullName evidence="10">Maltose/maltodextrin transport system permease protein</fullName>
    </recommendedName>
</protein>
<accession>A0A5P6VVF0</accession>
<dbReference type="GO" id="GO:0042956">
    <property type="term" value="P:maltodextrin transmembrane transport"/>
    <property type="evidence" value="ECO:0007669"/>
    <property type="project" value="TreeGrafter"/>
</dbReference>
<evidence type="ECO:0000256" key="8">
    <source>
        <dbReference type="ARBA" id="ARBA00023136"/>
    </source>
</evidence>
<dbReference type="EMBL" id="CP043028">
    <property type="protein sequence ID" value="QFJ54971.1"/>
    <property type="molecule type" value="Genomic_DNA"/>
</dbReference>
<dbReference type="SUPFAM" id="SSF161098">
    <property type="entry name" value="MetI-like"/>
    <property type="match status" value="1"/>
</dbReference>
<evidence type="ECO:0000256" key="6">
    <source>
        <dbReference type="ARBA" id="ARBA00022692"/>
    </source>
</evidence>
<keyword evidence="6 9" id="KW-0812">Transmembrane</keyword>
<dbReference type="InterPro" id="IPR000515">
    <property type="entry name" value="MetI-like"/>
</dbReference>
<feature type="transmembrane region" description="Helical" evidence="9">
    <location>
        <begin position="326"/>
        <end position="348"/>
    </location>
</feature>
<dbReference type="GO" id="GO:1990060">
    <property type="term" value="C:maltose transport complex"/>
    <property type="evidence" value="ECO:0007669"/>
    <property type="project" value="TreeGrafter"/>
</dbReference>
<evidence type="ECO:0000256" key="7">
    <source>
        <dbReference type="ARBA" id="ARBA00022989"/>
    </source>
</evidence>
<dbReference type="PROSITE" id="PS50928">
    <property type="entry name" value="ABC_TM1"/>
    <property type="match status" value="1"/>
</dbReference>
<comment type="subcellular location">
    <subcellularLocation>
        <location evidence="1 9">Cell membrane</location>
        <topology evidence="1 9">Multi-pass membrane protein</topology>
    </subcellularLocation>
</comment>
<evidence type="ECO:0000256" key="9">
    <source>
        <dbReference type="RuleBase" id="RU363032"/>
    </source>
</evidence>
<feature type="transmembrane region" description="Helical" evidence="9">
    <location>
        <begin position="223"/>
        <end position="246"/>
    </location>
</feature>
<dbReference type="AlphaFoldDB" id="A0A5P6VVF0"/>
<dbReference type="OrthoDB" id="9778687at2"/>
<feature type="domain" description="ABC transmembrane type-1" evidence="11">
    <location>
        <begin position="224"/>
        <end position="460"/>
    </location>
</feature>
<gene>
    <name evidence="12" type="ORF">FXF36_08915</name>
</gene>
<proteinExistence type="inferred from homology"/>
<organism evidence="12 13">
    <name type="scientific">Pseudobutyrivibrio xylanivorans</name>
    <dbReference type="NCBI Taxonomy" id="185007"/>
    <lineage>
        <taxon>Bacteria</taxon>
        <taxon>Bacillati</taxon>
        <taxon>Bacillota</taxon>
        <taxon>Clostridia</taxon>
        <taxon>Lachnospirales</taxon>
        <taxon>Lachnospiraceae</taxon>
        <taxon>Pseudobutyrivibrio</taxon>
    </lineage>
</organism>